<dbReference type="EMBL" id="KZ293711">
    <property type="protein sequence ID" value="PBK82980.1"/>
    <property type="molecule type" value="Genomic_DNA"/>
</dbReference>
<feature type="transmembrane region" description="Helical" evidence="1">
    <location>
        <begin position="23"/>
        <end position="44"/>
    </location>
</feature>
<name>A0A2H3CM80_ARMGA</name>
<proteinExistence type="predicted"/>
<keyword evidence="1" id="KW-0812">Transmembrane</keyword>
<gene>
    <name evidence="2" type="ORF">ARMGADRAFT_684108</name>
</gene>
<keyword evidence="3" id="KW-1185">Reference proteome</keyword>
<keyword evidence="1" id="KW-0472">Membrane</keyword>
<evidence type="ECO:0000256" key="1">
    <source>
        <dbReference type="SAM" id="Phobius"/>
    </source>
</evidence>
<evidence type="ECO:0000313" key="2">
    <source>
        <dbReference type="EMBL" id="PBK82980.1"/>
    </source>
</evidence>
<dbReference type="AlphaFoldDB" id="A0A2H3CM80"/>
<accession>A0A2H3CM80</accession>
<sequence>MCRSFEEPCCYEPVAFFLPFETIMNSFSLIGICTAFVQVLWILIRAFSLQELSSILSPQLQFSHVTGYTIINQHRFIPISDCSSPCYVRSGFSLA</sequence>
<keyword evidence="1" id="KW-1133">Transmembrane helix</keyword>
<dbReference type="InParanoid" id="A0A2H3CM80"/>
<evidence type="ECO:0000313" key="3">
    <source>
        <dbReference type="Proteomes" id="UP000217790"/>
    </source>
</evidence>
<organism evidence="2 3">
    <name type="scientific">Armillaria gallica</name>
    <name type="common">Bulbous honey fungus</name>
    <name type="synonym">Armillaria bulbosa</name>
    <dbReference type="NCBI Taxonomy" id="47427"/>
    <lineage>
        <taxon>Eukaryota</taxon>
        <taxon>Fungi</taxon>
        <taxon>Dikarya</taxon>
        <taxon>Basidiomycota</taxon>
        <taxon>Agaricomycotina</taxon>
        <taxon>Agaricomycetes</taxon>
        <taxon>Agaricomycetidae</taxon>
        <taxon>Agaricales</taxon>
        <taxon>Marasmiineae</taxon>
        <taxon>Physalacriaceae</taxon>
        <taxon>Armillaria</taxon>
    </lineage>
</organism>
<dbReference type="Proteomes" id="UP000217790">
    <property type="component" value="Unassembled WGS sequence"/>
</dbReference>
<protein>
    <submittedName>
        <fullName evidence="2">Uncharacterized protein</fullName>
    </submittedName>
</protein>
<reference evidence="3" key="1">
    <citation type="journal article" date="2017" name="Nat. Ecol. Evol.">
        <title>Genome expansion and lineage-specific genetic innovations in the forest pathogenic fungi Armillaria.</title>
        <authorList>
            <person name="Sipos G."/>
            <person name="Prasanna A.N."/>
            <person name="Walter M.C."/>
            <person name="O'Connor E."/>
            <person name="Balint B."/>
            <person name="Krizsan K."/>
            <person name="Kiss B."/>
            <person name="Hess J."/>
            <person name="Varga T."/>
            <person name="Slot J."/>
            <person name="Riley R."/>
            <person name="Boka B."/>
            <person name="Rigling D."/>
            <person name="Barry K."/>
            <person name="Lee J."/>
            <person name="Mihaltcheva S."/>
            <person name="LaButti K."/>
            <person name="Lipzen A."/>
            <person name="Waldron R."/>
            <person name="Moloney N.M."/>
            <person name="Sperisen C."/>
            <person name="Kredics L."/>
            <person name="Vagvoelgyi C."/>
            <person name="Patrignani A."/>
            <person name="Fitzpatrick D."/>
            <person name="Nagy I."/>
            <person name="Doyle S."/>
            <person name="Anderson J.B."/>
            <person name="Grigoriev I.V."/>
            <person name="Gueldener U."/>
            <person name="Muensterkoetter M."/>
            <person name="Nagy L.G."/>
        </authorList>
    </citation>
    <scope>NUCLEOTIDE SEQUENCE [LARGE SCALE GENOMIC DNA]</scope>
    <source>
        <strain evidence="3">Ar21-2</strain>
    </source>
</reference>